<dbReference type="AlphaFoldDB" id="A0A3B0XHU0"/>
<keyword evidence="1" id="KW-0812">Transmembrane</keyword>
<gene>
    <name evidence="2" type="ORF">MNBD_GAMMA09-1338</name>
</gene>
<evidence type="ECO:0000256" key="1">
    <source>
        <dbReference type="SAM" id="Phobius"/>
    </source>
</evidence>
<proteinExistence type="predicted"/>
<evidence type="ECO:0000313" key="2">
    <source>
        <dbReference type="EMBL" id="VAW64190.1"/>
    </source>
</evidence>
<organism evidence="2">
    <name type="scientific">hydrothermal vent metagenome</name>
    <dbReference type="NCBI Taxonomy" id="652676"/>
    <lineage>
        <taxon>unclassified sequences</taxon>
        <taxon>metagenomes</taxon>
        <taxon>ecological metagenomes</taxon>
    </lineage>
</organism>
<accession>A0A3B0XHU0</accession>
<name>A0A3B0XHU0_9ZZZZ</name>
<protein>
    <submittedName>
        <fullName evidence="2">Uncharacterized protein</fullName>
    </submittedName>
</protein>
<keyword evidence="1" id="KW-1133">Transmembrane helix</keyword>
<dbReference type="EMBL" id="UOFI01000054">
    <property type="protein sequence ID" value="VAW64190.1"/>
    <property type="molecule type" value="Genomic_DNA"/>
</dbReference>
<keyword evidence="1" id="KW-0472">Membrane</keyword>
<reference evidence="2" key="1">
    <citation type="submission" date="2018-06" db="EMBL/GenBank/DDBJ databases">
        <authorList>
            <person name="Zhirakovskaya E."/>
        </authorList>
    </citation>
    <scope>NUCLEOTIDE SEQUENCE</scope>
</reference>
<feature type="transmembrane region" description="Helical" evidence="1">
    <location>
        <begin position="12"/>
        <end position="29"/>
    </location>
</feature>
<sequence>MLTKNNKNTSNLLSISILALAASLTYFTFELSQFIGQIPDILENVRNTSDKIEPTLDEISQIRDLIEPVLLEVSETRKQIPPILKEVENIRKIIPPVLDEIAEIRAAIPPIIVETTAIRKQLPAVLNSADKASESVTQISIEMKAYQPVAKQALLQVDGVRKEIPGILSQTNELIDRARVAARDASSGAMTGALGGLITAPFRLVGGFGSSVLGLSKSEADDYSKNDLKNVQKHTMDLLQSGALDDTLNWTNPDTHRRTELTLQKIYQQDSHECRQVLIKSWLKSQLTLEKEVTACLNNEGEWEHQDDKDEW</sequence>